<protein>
    <submittedName>
        <fullName evidence="1">Uncharacterized protein</fullName>
    </submittedName>
</protein>
<dbReference type="EMBL" id="RBUA01000027">
    <property type="protein sequence ID" value="RMU67111.1"/>
    <property type="molecule type" value="Genomic_DNA"/>
</dbReference>
<reference evidence="1 2" key="1">
    <citation type="submission" date="2018-08" db="EMBL/GenBank/DDBJ databases">
        <title>Recombination of ecologically and evolutionarily significant loci maintains genetic cohesion in the Pseudomonas syringae species complex.</title>
        <authorList>
            <person name="Dillon M."/>
            <person name="Thakur S."/>
            <person name="Almeida R.N.D."/>
            <person name="Weir B.S."/>
            <person name="Guttman D.S."/>
        </authorList>
    </citation>
    <scope>NUCLEOTIDE SEQUENCE [LARGE SCALE GENOMIC DNA]</scope>
    <source>
        <strain evidence="1 2">ICMP 14479</strain>
    </source>
</reference>
<evidence type="ECO:0000313" key="2">
    <source>
        <dbReference type="Proteomes" id="UP000280395"/>
    </source>
</evidence>
<evidence type="ECO:0000313" key="1">
    <source>
        <dbReference type="EMBL" id="RMU67111.1"/>
    </source>
</evidence>
<name>A0A3M5W997_PSESX</name>
<sequence>MLENRLGLGESAFGKQCLRLLERVSRWGRWHDDMLFKNLTDFRLGLRTGKAIHRLAVLEQHHGREAANTEAGDNIRLGVAIDLGQQQLALITLGDLLQQRHQDLAGRTPLGPEINEDRLVE</sequence>
<proteinExistence type="predicted"/>
<comment type="caution">
    <text evidence="1">The sequence shown here is derived from an EMBL/GenBank/DDBJ whole genome shotgun (WGS) entry which is preliminary data.</text>
</comment>
<dbReference type="AlphaFoldDB" id="A0A3M5W997"/>
<dbReference type="Proteomes" id="UP000280395">
    <property type="component" value="Unassembled WGS sequence"/>
</dbReference>
<organism evidence="1 2">
    <name type="scientific">Pseudomonas syringae pv. avii</name>
    <dbReference type="NCBI Taxonomy" id="663959"/>
    <lineage>
        <taxon>Bacteria</taxon>
        <taxon>Pseudomonadati</taxon>
        <taxon>Pseudomonadota</taxon>
        <taxon>Gammaproteobacteria</taxon>
        <taxon>Pseudomonadales</taxon>
        <taxon>Pseudomonadaceae</taxon>
        <taxon>Pseudomonas</taxon>
        <taxon>Pseudomonas syringae</taxon>
    </lineage>
</organism>
<gene>
    <name evidence="1" type="ORF">ALP29_200689</name>
</gene>
<accession>A0A3M5W997</accession>